<dbReference type="GO" id="GO:0042262">
    <property type="term" value="P:DNA protection"/>
    <property type="evidence" value="ECO:0007669"/>
    <property type="project" value="InterPro"/>
</dbReference>
<dbReference type="KEGG" id="vg:65071695"/>
<organism evidence="1 2">
    <name type="scientific">Arthrobacter phage Salgado</name>
    <dbReference type="NCBI Taxonomy" id="1772314"/>
    <lineage>
        <taxon>Viruses</taxon>
        <taxon>Duplodnaviria</taxon>
        <taxon>Heunggongvirae</taxon>
        <taxon>Uroviricota</taxon>
        <taxon>Caudoviricetes</taxon>
        <taxon>Laroyevirus</taxon>
        <taxon>Laroyevirus salgado</taxon>
    </lineage>
</organism>
<proteinExistence type="predicted"/>
<dbReference type="Pfam" id="PF07352">
    <property type="entry name" value="Phage_Mu_Gam"/>
    <property type="match status" value="1"/>
</dbReference>
<dbReference type="SUPFAM" id="SSF161266">
    <property type="entry name" value="Gam-like"/>
    <property type="match status" value="1"/>
</dbReference>
<evidence type="ECO:0000313" key="1">
    <source>
        <dbReference type="EMBL" id="ALY10249.1"/>
    </source>
</evidence>
<gene>
    <name evidence="1" type="primary">83</name>
    <name evidence="1" type="ORF">SALGADO_83</name>
</gene>
<dbReference type="RefSeq" id="YP_010082692.1">
    <property type="nucleotide sequence ID" value="NC_055033.1"/>
</dbReference>
<dbReference type="Proteomes" id="UP000223391">
    <property type="component" value="Segment"/>
</dbReference>
<dbReference type="InterPro" id="IPR009951">
    <property type="entry name" value="Host-nuc_inhib_Gam"/>
</dbReference>
<dbReference type="GO" id="GO:0003690">
    <property type="term" value="F:double-stranded DNA binding"/>
    <property type="evidence" value="ECO:0007669"/>
    <property type="project" value="InterPro"/>
</dbReference>
<evidence type="ECO:0000313" key="2">
    <source>
        <dbReference type="Proteomes" id="UP000223391"/>
    </source>
</evidence>
<name>A0A0U3TMG8_9CAUD</name>
<accession>A0A0U3TMG8</accession>
<reference evidence="2" key="1">
    <citation type="submission" date="2015-11" db="EMBL/GenBank/DDBJ databases">
        <authorList>
            <person name="Greene A."/>
            <person name="Schneider V.M."/>
            <person name="Bradley K.W."/>
            <person name="Asai D.J."/>
            <person name="Bowman C.A."/>
            <person name="Russell D.A."/>
            <person name="Pope W.H."/>
            <person name="Jacobs-Sera D."/>
            <person name="Hendrix R.W."/>
            <person name="Hatfull G.F."/>
        </authorList>
    </citation>
    <scope>NUCLEOTIDE SEQUENCE [LARGE SCALE GENOMIC DNA]</scope>
</reference>
<keyword evidence="2" id="KW-1185">Reference proteome</keyword>
<protein>
    <submittedName>
        <fullName evidence="1">Host nuclease inhibitior</fullName>
    </submittedName>
</protein>
<dbReference type="GeneID" id="65071695"/>
<sequence>MTPPAERPQLPGQISLDDYLNADFDAQMEGEAEVTISGDPDAALAMRKLASLHKQKAANDSIAEAEVNRVAAWLADVQRPIQNKIAFLEDKLAGFALHERTAHDRKTISLPHGKIATRPVQDDWTVEDEAKFIAWAKESGIADLVKVTEKPALTVIKNALQGNEDGEVITVEGEPVPGVKFTPGKGFKATVTPAK</sequence>
<dbReference type="EMBL" id="KU160664">
    <property type="protein sequence ID" value="ALY10249.1"/>
    <property type="molecule type" value="Genomic_DNA"/>
</dbReference>